<organism evidence="2 3">
    <name type="scientific">Apostasia shenzhenica</name>
    <dbReference type="NCBI Taxonomy" id="1088818"/>
    <lineage>
        <taxon>Eukaryota</taxon>
        <taxon>Viridiplantae</taxon>
        <taxon>Streptophyta</taxon>
        <taxon>Embryophyta</taxon>
        <taxon>Tracheophyta</taxon>
        <taxon>Spermatophyta</taxon>
        <taxon>Magnoliopsida</taxon>
        <taxon>Liliopsida</taxon>
        <taxon>Asparagales</taxon>
        <taxon>Orchidaceae</taxon>
        <taxon>Apostasioideae</taxon>
        <taxon>Apostasia</taxon>
    </lineage>
</organism>
<dbReference type="CDD" id="cd09272">
    <property type="entry name" value="RNase_HI_RT_Ty1"/>
    <property type="match status" value="1"/>
</dbReference>
<evidence type="ECO:0000256" key="1">
    <source>
        <dbReference type="SAM" id="MobiDB-lite"/>
    </source>
</evidence>
<dbReference type="AlphaFoldDB" id="A0A2I0AK05"/>
<evidence type="ECO:0000313" key="3">
    <source>
        <dbReference type="Proteomes" id="UP000236161"/>
    </source>
</evidence>
<name>A0A2I0AK05_9ASPA</name>
<dbReference type="Proteomes" id="UP000236161">
    <property type="component" value="Unassembled WGS sequence"/>
</dbReference>
<reference evidence="2 3" key="1">
    <citation type="journal article" date="2017" name="Nature">
        <title>The Apostasia genome and the evolution of orchids.</title>
        <authorList>
            <person name="Zhang G.Q."/>
            <person name="Liu K.W."/>
            <person name="Li Z."/>
            <person name="Lohaus R."/>
            <person name="Hsiao Y.Y."/>
            <person name="Niu S.C."/>
            <person name="Wang J.Y."/>
            <person name="Lin Y.C."/>
            <person name="Xu Q."/>
            <person name="Chen L.J."/>
            <person name="Yoshida K."/>
            <person name="Fujiwara S."/>
            <person name="Wang Z.W."/>
            <person name="Zhang Y.Q."/>
            <person name="Mitsuda N."/>
            <person name="Wang M."/>
            <person name="Liu G.H."/>
            <person name="Pecoraro L."/>
            <person name="Huang H.X."/>
            <person name="Xiao X.J."/>
            <person name="Lin M."/>
            <person name="Wu X.Y."/>
            <person name="Wu W.L."/>
            <person name="Chen Y.Y."/>
            <person name="Chang S.B."/>
            <person name="Sakamoto S."/>
            <person name="Ohme-Takagi M."/>
            <person name="Yagi M."/>
            <person name="Zeng S.J."/>
            <person name="Shen C.Y."/>
            <person name="Yeh C.M."/>
            <person name="Luo Y.B."/>
            <person name="Tsai W.C."/>
            <person name="Van de Peer Y."/>
            <person name="Liu Z.J."/>
        </authorList>
    </citation>
    <scope>NUCLEOTIDE SEQUENCE [LARGE SCALE GENOMIC DNA]</scope>
    <source>
        <strain evidence="3">cv. Shenzhen</strain>
        <tissue evidence="2">Stem</tissue>
    </source>
</reference>
<dbReference type="PANTHER" id="PTHR11439:SF442">
    <property type="entry name" value="CYSTEINE-RICH RLK (RECEPTOR-LIKE PROTEIN KINASE) 8"/>
    <property type="match status" value="1"/>
</dbReference>
<keyword evidence="3" id="KW-1185">Reference proteome</keyword>
<dbReference type="EMBL" id="KZ451977">
    <property type="protein sequence ID" value="PKA55878.1"/>
    <property type="molecule type" value="Genomic_DNA"/>
</dbReference>
<proteinExistence type="predicted"/>
<dbReference type="STRING" id="1088818.A0A2I0AK05"/>
<gene>
    <name evidence="2" type="ORF">AXF42_Ash018785</name>
</gene>
<accession>A0A2I0AK05</accession>
<dbReference type="OrthoDB" id="1685122at2759"/>
<feature type="region of interest" description="Disordered" evidence="1">
    <location>
        <begin position="1"/>
        <end position="21"/>
    </location>
</feature>
<sequence>MDKLKQIGTPMSPSTKLDKDEKGKSVDEKLYRGMIGSLLYLTASRPDIVFSVCMCARFQSSPKESHLTAIKRIFRYLVGTHSLGLWYPKGVSPDLIGYSDADFAGCKVDRKSISSTCQFFGNALVSWSSRKQNSIALSTVEAEYVAAGSCCAQLIWLKH</sequence>
<evidence type="ECO:0000313" key="2">
    <source>
        <dbReference type="EMBL" id="PKA55878.1"/>
    </source>
</evidence>
<protein>
    <submittedName>
        <fullName evidence="2">Retrovirus-related Pol polyprotein from transposon TNT 1-94</fullName>
    </submittedName>
</protein>
<dbReference type="PANTHER" id="PTHR11439">
    <property type="entry name" value="GAG-POL-RELATED RETROTRANSPOSON"/>
    <property type="match status" value="1"/>
</dbReference>